<comment type="pathway">
    <text evidence="1 8">Amino-acid biosynthesis; L-arginine biosynthesis; N(2)-acetyl-L-ornithine from L-glutamate: step 1/4.</text>
</comment>
<proteinExistence type="inferred from homology"/>
<dbReference type="AlphaFoldDB" id="A0A437LQ18"/>
<dbReference type="NCBIfam" id="NF003641">
    <property type="entry name" value="PRK05279.1"/>
    <property type="match status" value="1"/>
</dbReference>
<dbReference type="InterPro" id="IPR001048">
    <property type="entry name" value="Asp/Glu/Uridylate_kinase"/>
</dbReference>
<dbReference type="RefSeq" id="WP_127679762.1">
    <property type="nucleotide sequence ID" value="NZ_SACM01000001.1"/>
</dbReference>
<dbReference type="GO" id="GO:0006526">
    <property type="term" value="P:L-arginine biosynthetic process"/>
    <property type="evidence" value="ECO:0007669"/>
    <property type="project" value="UniProtKB-UniRule"/>
</dbReference>
<evidence type="ECO:0000256" key="4">
    <source>
        <dbReference type="ARBA" id="ARBA00022605"/>
    </source>
</evidence>
<dbReference type="EMBL" id="SACM01000001">
    <property type="protein sequence ID" value="RVT87517.1"/>
    <property type="molecule type" value="Genomic_DNA"/>
</dbReference>
<dbReference type="CDD" id="cd04301">
    <property type="entry name" value="NAT_SF"/>
    <property type="match status" value="1"/>
</dbReference>
<keyword evidence="6 8" id="KW-0012">Acyltransferase</keyword>
<keyword evidence="5 8" id="KW-0808">Transferase</keyword>
<evidence type="ECO:0000256" key="5">
    <source>
        <dbReference type="ARBA" id="ARBA00022679"/>
    </source>
</evidence>
<dbReference type="NCBIfam" id="TIGR01890">
    <property type="entry name" value="N-Ac-Glu-synth"/>
    <property type="match status" value="1"/>
</dbReference>
<evidence type="ECO:0000256" key="6">
    <source>
        <dbReference type="ARBA" id="ARBA00023315"/>
    </source>
</evidence>
<reference evidence="10 11" key="1">
    <citation type="submission" date="2019-01" db="EMBL/GenBank/DDBJ databases">
        <authorList>
            <person name="Chen W.-M."/>
        </authorList>
    </citation>
    <scope>NUCLEOTIDE SEQUENCE [LARGE SCALE GENOMIC DNA]</scope>
    <source>
        <strain evidence="10 11">CCP-18</strain>
    </source>
</reference>
<evidence type="ECO:0000313" key="11">
    <source>
        <dbReference type="Proteomes" id="UP000288587"/>
    </source>
</evidence>
<keyword evidence="8" id="KW-0963">Cytoplasm</keyword>
<comment type="similarity">
    <text evidence="2 8">Belongs to the acetyltransferase family. ArgA subfamily.</text>
</comment>
<dbReference type="PROSITE" id="PS51186">
    <property type="entry name" value="GNAT"/>
    <property type="match status" value="1"/>
</dbReference>
<evidence type="ECO:0000256" key="3">
    <source>
        <dbReference type="ARBA" id="ARBA00022571"/>
    </source>
</evidence>
<dbReference type="UniPathway" id="UPA00068">
    <property type="reaction ID" value="UER00106"/>
</dbReference>
<feature type="domain" description="N-acetyltransferase" evidence="9">
    <location>
        <begin position="300"/>
        <end position="447"/>
    </location>
</feature>
<evidence type="ECO:0000256" key="7">
    <source>
        <dbReference type="ARBA" id="ARBA00048372"/>
    </source>
</evidence>
<comment type="miscellaneous">
    <text evidence="8">In bacteria which possess the bifunctional enzyme ornithine acetyltransferase/N-acetylglutamate synthase (ArgJ), ArgA fulfills an anaplerotic role.</text>
</comment>
<protein>
    <recommendedName>
        <fullName evidence="8">Amino-acid acetyltransferase</fullName>
        <ecNumber evidence="8">2.3.1.1</ecNumber>
    </recommendedName>
    <alternativeName>
        <fullName evidence="8">N-acetylglutamate synthase</fullName>
        <shortName evidence="8">AGS</shortName>
        <shortName evidence="8">NAGS</shortName>
    </alternativeName>
</protein>
<comment type="catalytic activity">
    <reaction evidence="7 8">
        <text>L-glutamate + acetyl-CoA = N-acetyl-L-glutamate + CoA + H(+)</text>
        <dbReference type="Rhea" id="RHEA:24292"/>
        <dbReference type="ChEBI" id="CHEBI:15378"/>
        <dbReference type="ChEBI" id="CHEBI:29985"/>
        <dbReference type="ChEBI" id="CHEBI:44337"/>
        <dbReference type="ChEBI" id="CHEBI:57287"/>
        <dbReference type="ChEBI" id="CHEBI:57288"/>
        <dbReference type="EC" id="2.3.1.1"/>
    </reaction>
</comment>
<dbReference type="InterPro" id="IPR016181">
    <property type="entry name" value="Acyl_CoA_acyltransferase"/>
</dbReference>
<dbReference type="Proteomes" id="UP000288587">
    <property type="component" value="Unassembled WGS sequence"/>
</dbReference>
<name>A0A437LQ18_9BURK</name>
<dbReference type="Pfam" id="PF00583">
    <property type="entry name" value="Acetyltransf_1"/>
    <property type="match status" value="1"/>
</dbReference>
<evidence type="ECO:0000256" key="2">
    <source>
        <dbReference type="ARBA" id="ARBA00009145"/>
    </source>
</evidence>
<dbReference type="EC" id="2.3.1.1" evidence="8"/>
<dbReference type="Pfam" id="PF00696">
    <property type="entry name" value="AA_kinase"/>
    <property type="match status" value="1"/>
</dbReference>
<dbReference type="HAMAP" id="MF_01105">
    <property type="entry name" value="N_acetyl_glu_synth"/>
    <property type="match status" value="1"/>
</dbReference>
<dbReference type="PIRSF" id="PIRSF000423">
    <property type="entry name" value="ArgA"/>
    <property type="match status" value="1"/>
</dbReference>
<evidence type="ECO:0000256" key="8">
    <source>
        <dbReference type="HAMAP-Rule" id="MF_01105"/>
    </source>
</evidence>
<sequence>MSGLVFPHTFVPWFRAVAPYIHAYRGETFVVGMAGEMIAAGKLSSFAQDLALMHAMGIRIVLVHGFRPQVDEQLRLKGHPAKYHRGLRVTDAVALDCAQEAAGQLRFEIEAAFSQGLPNTPMANATLRVVSGNFLTAKPVGIIDGIDHEHSGYVRRVDGVGIQNALNAGALVLLSPFGFSPTGEAFNLTMEDVATATAIALQADKLIFMTETPGIHEQPDDPTSAIDTELALADAERLLARWPEPALPTDPGFYLRHCVRACRAGVDRSHILPFSVDGALLQEVYTHDGIGTMLVDEKLENLREATSDDVSSLIALIEPFEREGALVKRDRTEIERDIDHYTIVEHDGVIFGCAALYPYVEAGTAEMAALTVSPLSQGQGDGERLLKRIEQRAKAMGLKSLFVLTTRTMHWFIKRGFQQVDPEWLPEERKRKYNWDRRSQVLVKPLV</sequence>
<dbReference type="PANTHER" id="PTHR30602">
    <property type="entry name" value="AMINO-ACID ACETYLTRANSFERASE"/>
    <property type="match status" value="1"/>
</dbReference>
<dbReference type="InterPro" id="IPR000182">
    <property type="entry name" value="GNAT_dom"/>
</dbReference>
<dbReference type="SUPFAM" id="SSF53633">
    <property type="entry name" value="Carbamate kinase-like"/>
    <property type="match status" value="1"/>
</dbReference>
<dbReference type="InterPro" id="IPR033719">
    <property type="entry name" value="NAGS_kin"/>
</dbReference>
<keyword evidence="3 8" id="KW-0055">Arginine biosynthesis</keyword>
<dbReference type="GO" id="GO:0005737">
    <property type="term" value="C:cytoplasm"/>
    <property type="evidence" value="ECO:0007669"/>
    <property type="project" value="UniProtKB-SubCell"/>
</dbReference>
<dbReference type="GO" id="GO:0004042">
    <property type="term" value="F:L-glutamate N-acetyltransferase activity"/>
    <property type="evidence" value="ECO:0007669"/>
    <property type="project" value="UniProtKB-UniRule"/>
</dbReference>
<dbReference type="InterPro" id="IPR010167">
    <property type="entry name" value="NH2A_AcTrfase"/>
</dbReference>
<dbReference type="SUPFAM" id="SSF55729">
    <property type="entry name" value="Acyl-CoA N-acyltransferases (Nat)"/>
    <property type="match status" value="1"/>
</dbReference>
<dbReference type="CDD" id="cd04237">
    <property type="entry name" value="AAK_NAGS-ABP"/>
    <property type="match status" value="1"/>
</dbReference>
<gene>
    <name evidence="8" type="primary">argA</name>
    <name evidence="10" type="ORF">EOD73_00345</name>
</gene>
<accession>A0A437LQ18</accession>
<comment type="caution">
    <text evidence="10">The sequence shown here is derived from an EMBL/GenBank/DDBJ whole genome shotgun (WGS) entry which is preliminary data.</text>
</comment>
<keyword evidence="4 8" id="KW-0028">Amino-acid biosynthesis</keyword>
<evidence type="ECO:0000313" key="10">
    <source>
        <dbReference type="EMBL" id="RVT87517.1"/>
    </source>
</evidence>
<organism evidence="10 11">
    <name type="scientific">Inhella crocodyli</name>
    <dbReference type="NCBI Taxonomy" id="2499851"/>
    <lineage>
        <taxon>Bacteria</taxon>
        <taxon>Pseudomonadati</taxon>
        <taxon>Pseudomonadota</taxon>
        <taxon>Betaproteobacteria</taxon>
        <taxon>Burkholderiales</taxon>
        <taxon>Sphaerotilaceae</taxon>
        <taxon>Inhella</taxon>
    </lineage>
</organism>
<keyword evidence="11" id="KW-1185">Reference proteome</keyword>
<comment type="subcellular location">
    <subcellularLocation>
        <location evidence="8">Cytoplasm</location>
    </subcellularLocation>
</comment>
<dbReference type="Gene3D" id="3.40.630.30">
    <property type="match status" value="1"/>
</dbReference>
<evidence type="ECO:0000259" key="9">
    <source>
        <dbReference type="PROSITE" id="PS51186"/>
    </source>
</evidence>
<dbReference type="PANTHER" id="PTHR30602:SF12">
    <property type="entry name" value="AMINO-ACID ACETYLTRANSFERASE NAGS1, CHLOROPLASTIC-RELATED"/>
    <property type="match status" value="1"/>
</dbReference>
<dbReference type="OrthoDB" id="9802238at2"/>
<evidence type="ECO:0000256" key="1">
    <source>
        <dbReference type="ARBA" id="ARBA00004925"/>
    </source>
</evidence>
<dbReference type="InterPro" id="IPR036393">
    <property type="entry name" value="AceGlu_kinase-like_sf"/>
</dbReference>
<dbReference type="Gene3D" id="3.40.1160.10">
    <property type="entry name" value="Acetylglutamate kinase-like"/>
    <property type="match status" value="1"/>
</dbReference>